<dbReference type="Pfam" id="PF07963">
    <property type="entry name" value="N_methyl"/>
    <property type="match status" value="1"/>
</dbReference>
<dbReference type="RefSeq" id="WP_015615982.1">
    <property type="nucleotide sequence ID" value="NC_021182.1"/>
</dbReference>
<keyword evidence="1" id="KW-1133">Transmembrane helix</keyword>
<evidence type="ECO:0000313" key="3">
    <source>
        <dbReference type="Proteomes" id="UP000013523"/>
    </source>
</evidence>
<name>R4K544_CLOPA</name>
<gene>
    <name evidence="2" type="ORF">Clopa_2850</name>
</gene>
<dbReference type="EMBL" id="CP003261">
    <property type="protein sequence ID" value="AGK97688.1"/>
    <property type="molecule type" value="Genomic_DNA"/>
</dbReference>
<proteinExistence type="predicted"/>
<feature type="transmembrane region" description="Helical" evidence="1">
    <location>
        <begin position="12"/>
        <end position="33"/>
    </location>
</feature>
<dbReference type="Proteomes" id="UP000013523">
    <property type="component" value="Chromosome"/>
</dbReference>
<dbReference type="PATRIC" id="fig|86416.3.peg.2836"/>
<dbReference type="NCBIfam" id="TIGR02532">
    <property type="entry name" value="IV_pilin_GFxxxE"/>
    <property type="match status" value="1"/>
</dbReference>
<dbReference type="InterPro" id="IPR012902">
    <property type="entry name" value="N_methyl_site"/>
</dbReference>
<dbReference type="OrthoDB" id="1935107at2"/>
<reference evidence="2 3" key="1">
    <citation type="submission" date="2012-01" db="EMBL/GenBank/DDBJ databases">
        <title>Complete sequence of chromosome of Clostridium pasteurianum BC1.</title>
        <authorList>
            <consortium name="US DOE Joint Genome Institute"/>
            <person name="Lucas S."/>
            <person name="Han J."/>
            <person name="Lapidus A."/>
            <person name="Cheng J.-F."/>
            <person name="Goodwin L."/>
            <person name="Pitluck S."/>
            <person name="Peters L."/>
            <person name="Mikhailova N."/>
            <person name="Teshima H."/>
            <person name="Detter J.C."/>
            <person name="Han C."/>
            <person name="Tapia R."/>
            <person name="Land M."/>
            <person name="Hauser L."/>
            <person name="Kyrpides N."/>
            <person name="Ivanova N."/>
            <person name="Pagani I."/>
            <person name="Dunn J."/>
            <person name="Taghavi S."/>
            <person name="Francis A."/>
            <person name="van der Lelie D."/>
            <person name="Woyke T."/>
        </authorList>
    </citation>
    <scope>NUCLEOTIDE SEQUENCE [LARGE SCALE GENOMIC DNA]</scope>
    <source>
        <strain evidence="2 3">BC1</strain>
    </source>
</reference>
<organism evidence="2 3">
    <name type="scientific">Clostridium pasteurianum BC1</name>
    <dbReference type="NCBI Taxonomy" id="86416"/>
    <lineage>
        <taxon>Bacteria</taxon>
        <taxon>Bacillati</taxon>
        <taxon>Bacillota</taxon>
        <taxon>Clostridia</taxon>
        <taxon>Eubacteriales</taxon>
        <taxon>Clostridiaceae</taxon>
        <taxon>Clostridium</taxon>
    </lineage>
</organism>
<dbReference type="HOGENOM" id="CLU_129174_0_0_9"/>
<dbReference type="eggNOG" id="ENOG502ZHA6">
    <property type="taxonomic scope" value="Bacteria"/>
</dbReference>
<sequence length="149" mass="17057">MQKLKSNKAGFTIIEVMCALSIFTLMFITGISIRLSTVKMKAYNDQMEKYTVYVNQVRSEILSNVSDEEIKSMLNLGEVYIEEAKLNSEAIKQNKILEIVTITVPQKKQYMKISLYSGSLITVNLNLYMNILGKEESISCKFYKSVEKK</sequence>
<keyword evidence="3" id="KW-1185">Reference proteome</keyword>
<evidence type="ECO:0000256" key="1">
    <source>
        <dbReference type="SAM" id="Phobius"/>
    </source>
</evidence>
<keyword evidence="1" id="KW-0812">Transmembrane</keyword>
<dbReference type="AlphaFoldDB" id="R4K544"/>
<dbReference type="STRING" id="86416.Clopa_2850"/>
<dbReference type="KEGG" id="cpas:Clopa_2850"/>
<accession>R4K544</accession>
<evidence type="ECO:0000313" key="2">
    <source>
        <dbReference type="EMBL" id="AGK97688.1"/>
    </source>
</evidence>
<protein>
    <submittedName>
        <fullName evidence="2">Prepilin-type N-terminal cleavage/methylation domain-containing protein</fullName>
    </submittedName>
</protein>
<keyword evidence="1" id="KW-0472">Membrane</keyword>